<proteinExistence type="inferred from homology"/>
<dbReference type="GO" id="GO:0006801">
    <property type="term" value="P:superoxide metabolic process"/>
    <property type="evidence" value="ECO:0007669"/>
    <property type="project" value="InterPro"/>
</dbReference>
<name>A0A6G4WZF8_9ACTN</name>
<feature type="signal peptide" evidence="3">
    <location>
        <begin position="1"/>
        <end position="36"/>
    </location>
</feature>
<evidence type="ECO:0000313" key="5">
    <source>
        <dbReference type="Proteomes" id="UP000477722"/>
    </source>
</evidence>
<accession>A0A6G4WZF8</accession>
<dbReference type="InterPro" id="IPR036423">
    <property type="entry name" value="SOD-like_Cu/Zn_dom_sf"/>
</dbReference>
<sequence length="229" mass="24487">MSSTWYAQWAWCGRQGRRTGVAAITVILATAVPAGAAAPAAPAARAAPTGSAGSAGPVSRAGAPSVHQIRVTDRFVRPDRPARSAALTYDRRVPVGARVQVGQDVRGTGMRVEIAVQDAARHYTYGVHVHARPCGAEPDDSGPHYQHRKDPKQPSTDPRYANPRNEVWLDFTTDRHGSGSAVSRQKWTFRAGEARSVVLHEHVTSGRKGRAGQAGERLACVSVPFRGAD</sequence>
<protein>
    <submittedName>
        <fullName evidence="4">Superoxide dismutase family protein</fullName>
    </submittedName>
</protein>
<feature type="chain" id="PRO_5026018660" evidence="3">
    <location>
        <begin position="37"/>
        <end position="229"/>
    </location>
</feature>
<evidence type="ECO:0000313" key="4">
    <source>
        <dbReference type="EMBL" id="NGO70252.1"/>
    </source>
</evidence>
<dbReference type="Proteomes" id="UP000477722">
    <property type="component" value="Unassembled WGS sequence"/>
</dbReference>
<feature type="region of interest" description="Disordered" evidence="2">
    <location>
        <begin position="131"/>
        <end position="162"/>
    </location>
</feature>
<dbReference type="Gene3D" id="2.60.40.200">
    <property type="entry name" value="Superoxide dismutase, copper/zinc binding domain"/>
    <property type="match status" value="1"/>
</dbReference>
<comment type="similarity">
    <text evidence="1">Belongs to the Cu-Zn superoxide dismutase family.</text>
</comment>
<evidence type="ECO:0000256" key="1">
    <source>
        <dbReference type="ARBA" id="ARBA00010457"/>
    </source>
</evidence>
<reference evidence="4 5" key="1">
    <citation type="submission" date="2020-02" db="EMBL/GenBank/DDBJ databases">
        <title>Whole-genome analyses of novel actinobacteria.</title>
        <authorList>
            <person name="Sahin N."/>
            <person name="Tatar D."/>
        </authorList>
    </citation>
    <scope>NUCLEOTIDE SEQUENCE [LARGE SCALE GENOMIC DNA]</scope>
    <source>
        <strain evidence="4 5">SB3404</strain>
    </source>
</reference>
<dbReference type="GO" id="GO:0046872">
    <property type="term" value="F:metal ion binding"/>
    <property type="evidence" value="ECO:0007669"/>
    <property type="project" value="InterPro"/>
</dbReference>
<keyword evidence="3" id="KW-0732">Signal</keyword>
<gene>
    <name evidence="4" type="ORF">G5C65_18230</name>
</gene>
<evidence type="ECO:0000256" key="2">
    <source>
        <dbReference type="SAM" id="MobiDB-lite"/>
    </source>
</evidence>
<evidence type="ECO:0000256" key="3">
    <source>
        <dbReference type="SAM" id="SignalP"/>
    </source>
</evidence>
<organism evidence="4 5">
    <name type="scientific">Streptomyces boncukensis</name>
    <dbReference type="NCBI Taxonomy" id="2711219"/>
    <lineage>
        <taxon>Bacteria</taxon>
        <taxon>Bacillati</taxon>
        <taxon>Actinomycetota</taxon>
        <taxon>Actinomycetes</taxon>
        <taxon>Kitasatosporales</taxon>
        <taxon>Streptomycetaceae</taxon>
        <taxon>Streptomyces</taxon>
    </lineage>
</organism>
<keyword evidence="5" id="KW-1185">Reference proteome</keyword>
<dbReference type="EMBL" id="JAAKZZ010000179">
    <property type="protein sequence ID" value="NGO70252.1"/>
    <property type="molecule type" value="Genomic_DNA"/>
</dbReference>
<comment type="caution">
    <text evidence="4">The sequence shown here is derived from an EMBL/GenBank/DDBJ whole genome shotgun (WGS) entry which is preliminary data.</text>
</comment>
<dbReference type="SUPFAM" id="SSF49329">
    <property type="entry name" value="Cu,Zn superoxide dismutase-like"/>
    <property type="match status" value="1"/>
</dbReference>
<dbReference type="AlphaFoldDB" id="A0A6G4WZF8"/>
<feature type="compositionally biased region" description="Low complexity" evidence="2">
    <location>
        <begin position="45"/>
        <end position="58"/>
    </location>
</feature>
<feature type="region of interest" description="Disordered" evidence="2">
    <location>
        <begin position="45"/>
        <end position="66"/>
    </location>
</feature>